<evidence type="ECO:0000256" key="4">
    <source>
        <dbReference type="SAM" id="Phobius"/>
    </source>
</evidence>
<comment type="similarity">
    <text evidence="2">Belongs to the transpeptidase family.</text>
</comment>
<dbReference type="GO" id="GO:0005886">
    <property type="term" value="C:plasma membrane"/>
    <property type="evidence" value="ECO:0007669"/>
    <property type="project" value="UniProtKB-SubCell"/>
</dbReference>
<accession>A0A940STI2</accession>
<evidence type="ECO:0000256" key="3">
    <source>
        <dbReference type="ARBA" id="ARBA00023136"/>
    </source>
</evidence>
<dbReference type="SUPFAM" id="SSF56519">
    <property type="entry name" value="Penicillin binding protein dimerisation domain"/>
    <property type="match status" value="1"/>
</dbReference>
<keyword evidence="4" id="KW-1133">Transmembrane helix</keyword>
<keyword evidence="3 4" id="KW-0472">Membrane</keyword>
<proteinExistence type="inferred from homology"/>
<evidence type="ECO:0000256" key="2">
    <source>
        <dbReference type="ARBA" id="ARBA00007171"/>
    </source>
</evidence>
<dbReference type="InterPro" id="IPR036138">
    <property type="entry name" value="PBP_dimer_sf"/>
</dbReference>
<feature type="domain" description="Penicillin-binding protein transpeptidase" evidence="5">
    <location>
        <begin position="362"/>
        <end position="655"/>
    </location>
</feature>
<organism evidence="8 9">
    <name type="scientific">Vagococcus allomyrinae</name>
    <dbReference type="NCBI Taxonomy" id="2794353"/>
    <lineage>
        <taxon>Bacteria</taxon>
        <taxon>Bacillati</taxon>
        <taxon>Bacillota</taxon>
        <taxon>Bacilli</taxon>
        <taxon>Lactobacillales</taxon>
        <taxon>Enterococcaceae</taxon>
        <taxon>Vagococcus</taxon>
    </lineage>
</organism>
<evidence type="ECO:0000313" key="9">
    <source>
        <dbReference type="Proteomes" id="UP000674938"/>
    </source>
</evidence>
<dbReference type="InterPro" id="IPR001460">
    <property type="entry name" value="PCN-bd_Tpept"/>
</dbReference>
<dbReference type="SUPFAM" id="SSF56601">
    <property type="entry name" value="beta-lactamase/transpeptidase-like"/>
    <property type="match status" value="1"/>
</dbReference>
<keyword evidence="4" id="KW-0812">Transmembrane</keyword>
<dbReference type="Gene3D" id="3.10.450.100">
    <property type="entry name" value="NTF2-like, domain 1"/>
    <property type="match status" value="1"/>
</dbReference>
<dbReference type="InterPro" id="IPR050515">
    <property type="entry name" value="Beta-lactam/transpept"/>
</dbReference>
<name>A0A940STI2_9ENTE</name>
<dbReference type="Pfam" id="PF05223">
    <property type="entry name" value="MecA_N"/>
    <property type="match status" value="1"/>
</dbReference>
<dbReference type="GO" id="GO:0046677">
    <property type="term" value="P:response to antibiotic"/>
    <property type="evidence" value="ECO:0007669"/>
    <property type="project" value="InterPro"/>
</dbReference>
<dbReference type="PANTHER" id="PTHR30627:SF25">
    <property type="entry name" value="PENICILLIN-BINDING PROTEIN 3"/>
    <property type="match status" value="1"/>
</dbReference>
<evidence type="ECO:0000259" key="5">
    <source>
        <dbReference type="Pfam" id="PF00905"/>
    </source>
</evidence>
<dbReference type="AlphaFoldDB" id="A0A940STI2"/>
<feature type="transmembrane region" description="Helical" evidence="4">
    <location>
        <begin position="12"/>
        <end position="36"/>
    </location>
</feature>
<feature type="domain" description="Penicillin-binding protein dimerisation" evidence="6">
    <location>
        <begin position="165"/>
        <end position="316"/>
    </location>
</feature>
<dbReference type="Pfam" id="PF00905">
    <property type="entry name" value="Transpeptidase"/>
    <property type="match status" value="1"/>
</dbReference>
<dbReference type="InterPro" id="IPR032710">
    <property type="entry name" value="NTF2-like_dom_sf"/>
</dbReference>
<dbReference type="Gene3D" id="3.30.1390.30">
    <property type="entry name" value="Penicillin-binding protein 2a, domain 3"/>
    <property type="match status" value="1"/>
</dbReference>
<dbReference type="Gene3D" id="3.40.710.10">
    <property type="entry name" value="DD-peptidase/beta-lactamase superfamily"/>
    <property type="match status" value="1"/>
</dbReference>
<protein>
    <submittedName>
        <fullName evidence="8">Penicillin-binding transpeptidase domain-containing protein</fullName>
    </submittedName>
</protein>
<dbReference type="GO" id="GO:0008658">
    <property type="term" value="F:penicillin binding"/>
    <property type="evidence" value="ECO:0007669"/>
    <property type="project" value="InterPro"/>
</dbReference>
<dbReference type="Proteomes" id="UP000674938">
    <property type="component" value="Unassembled WGS sequence"/>
</dbReference>
<dbReference type="RefSeq" id="WP_209530973.1">
    <property type="nucleotide sequence ID" value="NZ_JAEEGA010000014.1"/>
</dbReference>
<evidence type="ECO:0000259" key="6">
    <source>
        <dbReference type="Pfam" id="PF03717"/>
    </source>
</evidence>
<reference evidence="8" key="1">
    <citation type="submission" date="2020-12" db="EMBL/GenBank/DDBJ databases">
        <title>Vagococcus allomyrinae sp. nov. and Enterococcus lavae sp. nov., isolated from the larvae of Allomyrina dichotoma.</title>
        <authorList>
            <person name="Lee S.D."/>
        </authorList>
    </citation>
    <scope>NUCLEOTIDE SEQUENCE</scope>
    <source>
        <strain evidence="8">BWB3-3</strain>
    </source>
</reference>
<dbReference type="InterPro" id="IPR005311">
    <property type="entry name" value="PBP_dimer"/>
</dbReference>
<dbReference type="EMBL" id="JAEEGA010000014">
    <property type="protein sequence ID" value="MBP1043167.1"/>
    <property type="molecule type" value="Genomic_DNA"/>
</dbReference>
<evidence type="ECO:0000313" key="8">
    <source>
        <dbReference type="EMBL" id="MBP1043167.1"/>
    </source>
</evidence>
<dbReference type="SUPFAM" id="SSF54427">
    <property type="entry name" value="NTF2-like"/>
    <property type="match status" value="1"/>
</dbReference>
<dbReference type="InterPro" id="IPR007887">
    <property type="entry name" value="MecA_N"/>
</dbReference>
<dbReference type="InterPro" id="IPR012338">
    <property type="entry name" value="Beta-lactam/transpept-like"/>
</dbReference>
<comment type="caution">
    <text evidence="8">The sequence shown here is derived from an EMBL/GenBank/DDBJ whole genome shotgun (WGS) entry which is preliminary data.</text>
</comment>
<keyword evidence="9" id="KW-1185">Reference proteome</keyword>
<gene>
    <name evidence="8" type="ORF">I6N95_19290</name>
</gene>
<sequence length="674" mass="73310">MALTRDRKQKTTNWLGLGIGAVVVLAIAGSGIYFALNREPYKAVKEAYLASLEKQDYQKMTQQLSTASIKNSGYQKQEITDKYDAIFNGLSITNIEAKEVKVVKGEAKGTFSLTYKLTMQTPLGELDQNYQTDIIKEAKDYKIDWSPSLIFEGMSGKDIVLLEMEPPARGKIQDRNGAELATNQTANQVGLIPGQLGTAEEKAATIKKISTALDVTEAFITEQLSASWVQDDHFVPIKTLIDETPDLEGIGGVTFGQTTIRYYPLKEAAAQLVGYTGQVTAEDIEKNPTLKANSLIGKTGLEAAFDKELRGVEGGVLKIADENRTEKAILIKQDTKAGEDIVTTLDGAVQAKAYEEIAGVKGATVVMNPLEGDVMALVSSPSFNPNKMANGISKKDYDSYATNANQPFLARYATGYAPGSTFKTITAAIGMDAGITTPDKTKEIQGEKWQKDDSWGGYWVTRVSNVPQVNMVDALIYSDNIYFAQEGLEMGEQVFRAGLTKFQFDHQFDLPIEVATGQISNEQKFGSDILLADTAYGQGELLISPLQQATMYSVFANQGTMTFPKLLKDKEKEQVPNVVTADSATKVKEAMLKVVSDANGTAHALMSDSYQLAAKTGTAEIKEKQDTKGLENSFLLAFDGETNQTLVVSLVESAEAGQSATLLNQELIQTLMTK</sequence>
<dbReference type="Pfam" id="PF03717">
    <property type="entry name" value="PBP_dimer"/>
    <property type="match status" value="1"/>
</dbReference>
<feature type="domain" description="NTF2-like N-terminal transpeptidase" evidence="7">
    <location>
        <begin position="45"/>
        <end position="157"/>
    </location>
</feature>
<evidence type="ECO:0000256" key="1">
    <source>
        <dbReference type="ARBA" id="ARBA00004162"/>
    </source>
</evidence>
<dbReference type="PANTHER" id="PTHR30627">
    <property type="entry name" value="PEPTIDOGLYCAN D,D-TRANSPEPTIDASE"/>
    <property type="match status" value="1"/>
</dbReference>
<dbReference type="GO" id="GO:0071972">
    <property type="term" value="F:peptidoglycan L,D-transpeptidase activity"/>
    <property type="evidence" value="ECO:0007669"/>
    <property type="project" value="TreeGrafter"/>
</dbReference>
<evidence type="ECO:0000259" key="7">
    <source>
        <dbReference type="Pfam" id="PF05223"/>
    </source>
</evidence>
<dbReference type="GO" id="GO:0071555">
    <property type="term" value="P:cell wall organization"/>
    <property type="evidence" value="ECO:0007669"/>
    <property type="project" value="TreeGrafter"/>
</dbReference>
<comment type="subcellular location">
    <subcellularLocation>
        <location evidence="1">Cell membrane</location>
        <topology evidence="1">Single-pass membrane protein</topology>
    </subcellularLocation>
</comment>
<dbReference type="Gene3D" id="3.90.1310.10">
    <property type="entry name" value="Penicillin-binding protein 2a (Domain 2)"/>
    <property type="match status" value="1"/>
</dbReference>